<dbReference type="AlphaFoldDB" id="A0AAN7AF96"/>
<dbReference type="EMBL" id="MU864528">
    <property type="protein sequence ID" value="KAK4183727.1"/>
    <property type="molecule type" value="Genomic_DNA"/>
</dbReference>
<protein>
    <submittedName>
        <fullName evidence="1">Uncharacterized protein</fullName>
    </submittedName>
</protein>
<proteinExistence type="predicted"/>
<dbReference type="Proteomes" id="UP001302126">
    <property type="component" value="Unassembled WGS sequence"/>
</dbReference>
<sequence>MSSVNRMSGSSIDNTVFKTAGFFWGLLRASQKEDLQSSAVLALEALGSSIIVHPDRISDGMHALSNGGQNERLPKFLVNIGVSSGGLSHFIRKQAPRYVTSFHLATGLKAFLTDAEIADIFYDMLVHQGLTKIPELRCSRSQLASVIEATSGYSDQLIPEDIVNVLVSALGSSGLHARAHDMRMTFGTPNSKELARIFSLVFGSVRNEEVEFVTLEGSSNCTIIASTFLWLNGDDVQLTVGDQTVIGVAQPKILINIPTSGETGNSWVVQEWRQGRALSKLIVTGVAISDKTSATPTKAAKKAISAQYALSDEKMAYVGQLATALVLAAVERGLVYGISGFAGAAPTECRIGNLWLEKEKIESGHPLLQTNFEKLCWILNFIEQRRAADAGEERHKHAEASTIEAAIYIASQSLYGSICSRFPKVRFFRTGSWTSICRAGVDLLYWVVWHEGLRECKDLPTPIADLRLLPESITLGSLRCSCIASLLPGVEVAGYGEISSGILTAAIETSDLAVASNGPGYIRRLGDDHNSPQGNLLRIQEGEDEIGSNRNASDAVDNTPFWLYPIDKNGFYTGIPSLSDINQLEVRPFESYKGRVLQIRTKLHQANTNRSTSVNWIHSIEAVAVATHLYNQTMPAFAEKQLALRWHEENVWGSVGVIAANEMAQHAPGTPLRYLARTFGSEELRFFFAGRGRLHKIYICHGNASVVKCIQQALDGEKKPGSNPKVFATGASRKIQPWMDSRLASQIIAPGWYIVL</sequence>
<reference evidence="1" key="2">
    <citation type="submission" date="2023-05" db="EMBL/GenBank/DDBJ databases">
        <authorList>
            <consortium name="Lawrence Berkeley National Laboratory"/>
            <person name="Steindorff A."/>
            <person name="Hensen N."/>
            <person name="Bonometti L."/>
            <person name="Westerberg I."/>
            <person name="Brannstrom I.O."/>
            <person name="Guillou S."/>
            <person name="Cros-Aarteil S."/>
            <person name="Calhoun S."/>
            <person name="Haridas S."/>
            <person name="Kuo A."/>
            <person name="Mondo S."/>
            <person name="Pangilinan J."/>
            <person name="Riley R."/>
            <person name="Labutti K."/>
            <person name="Andreopoulos B."/>
            <person name="Lipzen A."/>
            <person name="Chen C."/>
            <person name="Yanf M."/>
            <person name="Daum C."/>
            <person name="Ng V."/>
            <person name="Clum A."/>
            <person name="Ohm R."/>
            <person name="Martin F."/>
            <person name="Silar P."/>
            <person name="Natvig D."/>
            <person name="Lalanne C."/>
            <person name="Gautier V."/>
            <person name="Ament-Velasquez S.L."/>
            <person name="Kruys A."/>
            <person name="Hutchinson M.I."/>
            <person name="Powell A.J."/>
            <person name="Barry K."/>
            <person name="Miller A.N."/>
            <person name="Grigoriev I.V."/>
            <person name="Debuchy R."/>
            <person name="Gladieux P."/>
            <person name="Thoren M.H."/>
            <person name="Johannesson H."/>
        </authorList>
    </citation>
    <scope>NUCLEOTIDE SEQUENCE</scope>
    <source>
        <strain evidence="1">PSN309</strain>
    </source>
</reference>
<keyword evidence="2" id="KW-1185">Reference proteome</keyword>
<organism evidence="1 2">
    <name type="scientific">Podospora australis</name>
    <dbReference type="NCBI Taxonomy" id="1536484"/>
    <lineage>
        <taxon>Eukaryota</taxon>
        <taxon>Fungi</taxon>
        <taxon>Dikarya</taxon>
        <taxon>Ascomycota</taxon>
        <taxon>Pezizomycotina</taxon>
        <taxon>Sordariomycetes</taxon>
        <taxon>Sordariomycetidae</taxon>
        <taxon>Sordariales</taxon>
        <taxon>Podosporaceae</taxon>
        <taxon>Podospora</taxon>
    </lineage>
</organism>
<reference evidence="1" key="1">
    <citation type="journal article" date="2023" name="Mol. Phylogenet. Evol.">
        <title>Genome-scale phylogeny and comparative genomics of the fungal order Sordariales.</title>
        <authorList>
            <person name="Hensen N."/>
            <person name="Bonometti L."/>
            <person name="Westerberg I."/>
            <person name="Brannstrom I.O."/>
            <person name="Guillou S."/>
            <person name="Cros-Aarteil S."/>
            <person name="Calhoun S."/>
            <person name="Haridas S."/>
            <person name="Kuo A."/>
            <person name="Mondo S."/>
            <person name="Pangilinan J."/>
            <person name="Riley R."/>
            <person name="LaButti K."/>
            <person name="Andreopoulos B."/>
            <person name="Lipzen A."/>
            <person name="Chen C."/>
            <person name="Yan M."/>
            <person name="Daum C."/>
            <person name="Ng V."/>
            <person name="Clum A."/>
            <person name="Steindorff A."/>
            <person name="Ohm R.A."/>
            <person name="Martin F."/>
            <person name="Silar P."/>
            <person name="Natvig D.O."/>
            <person name="Lalanne C."/>
            <person name="Gautier V."/>
            <person name="Ament-Velasquez S.L."/>
            <person name="Kruys A."/>
            <person name="Hutchinson M.I."/>
            <person name="Powell A.J."/>
            <person name="Barry K."/>
            <person name="Miller A.N."/>
            <person name="Grigoriev I.V."/>
            <person name="Debuchy R."/>
            <person name="Gladieux P."/>
            <person name="Hiltunen Thoren M."/>
            <person name="Johannesson H."/>
        </authorList>
    </citation>
    <scope>NUCLEOTIDE SEQUENCE</scope>
    <source>
        <strain evidence="1">PSN309</strain>
    </source>
</reference>
<comment type="caution">
    <text evidence="1">The sequence shown here is derived from an EMBL/GenBank/DDBJ whole genome shotgun (WGS) entry which is preliminary data.</text>
</comment>
<gene>
    <name evidence="1" type="ORF">QBC35DRAFT_518045</name>
</gene>
<accession>A0AAN7AF96</accession>
<evidence type="ECO:0000313" key="1">
    <source>
        <dbReference type="EMBL" id="KAK4183727.1"/>
    </source>
</evidence>
<evidence type="ECO:0000313" key="2">
    <source>
        <dbReference type="Proteomes" id="UP001302126"/>
    </source>
</evidence>
<name>A0AAN7AF96_9PEZI</name>